<keyword evidence="2" id="KW-0472">Membrane</keyword>
<protein>
    <submittedName>
        <fullName evidence="3">Uncharacterized protein</fullName>
    </submittedName>
</protein>
<evidence type="ECO:0000256" key="1">
    <source>
        <dbReference type="SAM" id="MobiDB-lite"/>
    </source>
</evidence>
<dbReference type="AlphaFoldDB" id="A0AAV7NY06"/>
<evidence type="ECO:0000256" key="2">
    <source>
        <dbReference type="SAM" id="Phobius"/>
    </source>
</evidence>
<feature type="compositionally biased region" description="Basic and acidic residues" evidence="1">
    <location>
        <begin position="1"/>
        <end position="11"/>
    </location>
</feature>
<proteinExistence type="predicted"/>
<evidence type="ECO:0000313" key="3">
    <source>
        <dbReference type="EMBL" id="KAJ1119268.1"/>
    </source>
</evidence>
<reference evidence="3" key="1">
    <citation type="journal article" date="2022" name="bioRxiv">
        <title>Sequencing and chromosome-scale assembly of the giantPleurodeles waltlgenome.</title>
        <authorList>
            <person name="Brown T."/>
            <person name="Elewa A."/>
            <person name="Iarovenko S."/>
            <person name="Subramanian E."/>
            <person name="Araus A.J."/>
            <person name="Petzold A."/>
            <person name="Susuki M."/>
            <person name="Suzuki K.-i.T."/>
            <person name="Hayashi T."/>
            <person name="Toyoda A."/>
            <person name="Oliveira C."/>
            <person name="Osipova E."/>
            <person name="Leigh N.D."/>
            <person name="Simon A."/>
            <person name="Yun M.H."/>
        </authorList>
    </citation>
    <scope>NUCLEOTIDE SEQUENCE</scope>
    <source>
        <strain evidence="3">20211129_DDA</strain>
        <tissue evidence="3">Liver</tissue>
    </source>
</reference>
<feature type="transmembrane region" description="Helical" evidence="2">
    <location>
        <begin position="33"/>
        <end position="58"/>
    </location>
</feature>
<comment type="caution">
    <text evidence="3">The sequence shown here is derived from an EMBL/GenBank/DDBJ whole genome shotgun (WGS) entry which is preliminary data.</text>
</comment>
<evidence type="ECO:0000313" key="4">
    <source>
        <dbReference type="Proteomes" id="UP001066276"/>
    </source>
</evidence>
<keyword evidence="4" id="KW-1185">Reference proteome</keyword>
<dbReference type="EMBL" id="JANPWB010000012">
    <property type="protein sequence ID" value="KAJ1119268.1"/>
    <property type="molecule type" value="Genomic_DNA"/>
</dbReference>
<gene>
    <name evidence="3" type="ORF">NDU88_007454</name>
</gene>
<dbReference type="Proteomes" id="UP001066276">
    <property type="component" value="Chromosome 8"/>
</dbReference>
<sequence length="101" mass="11059">MGMRLENHGDEEQGEQQRPPYCPSLIHLGPRLLFSVLVWAVGSALILYGVAAVHGVLLMGHRCVMQELCVALNEAPEENSCRPRGGLLMPVPPSSWVSQQV</sequence>
<keyword evidence="2" id="KW-1133">Transmembrane helix</keyword>
<accession>A0AAV7NY06</accession>
<keyword evidence="2" id="KW-0812">Transmembrane</keyword>
<organism evidence="3 4">
    <name type="scientific">Pleurodeles waltl</name>
    <name type="common">Iberian ribbed newt</name>
    <dbReference type="NCBI Taxonomy" id="8319"/>
    <lineage>
        <taxon>Eukaryota</taxon>
        <taxon>Metazoa</taxon>
        <taxon>Chordata</taxon>
        <taxon>Craniata</taxon>
        <taxon>Vertebrata</taxon>
        <taxon>Euteleostomi</taxon>
        <taxon>Amphibia</taxon>
        <taxon>Batrachia</taxon>
        <taxon>Caudata</taxon>
        <taxon>Salamandroidea</taxon>
        <taxon>Salamandridae</taxon>
        <taxon>Pleurodelinae</taxon>
        <taxon>Pleurodeles</taxon>
    </lineage>
</organism>
<feature type="region of interest" description="Disordered" evidence="1">
    <location>
        <begin position="1"/>
        <end position="20"/>
    </location>
</feature>
<name>A0AAV7NY06_PLEWA</name>